<reference evidence="3" key="1">
    <citation type="journal article" date="2015" name="PLoS Genet.">
        <title>Genome Sequence and Transcriptome Analyses of Chrysochromulina tobin: Metabolic Tools for Enhanced Algal Fitness in the Prominent Order Prymnesiales (Haptophyceae).</title>
        <authorList>
            <person name="Hovde B.T."/>
            <person name="Deodato C.R."/>
            <person name="Hunsperger H.M."/>
            <person name="Ryken S.A."/>
            <person name="Yost W."/>
            <person name="Jha R.K."/>
            <person name="Patterson J."/>
            <person name="Monnat R.J. Jr."/>
            <person name="Barlow S.B."/>
            <person name="Starkenburg S.R."/>
            <person name="Cattolico R.A."/>
        </authorList>
    </citation>
    <scope>NUCLEOTIDE SEQUENCE</scope>
    <source>
        <strain evidence="3">CCMP291</strain>
    </source>
</reference>
<keyword evidence="3" id="KW-1185">Reference proteome</keyword>
<feature type="region of interest" description="Disordered" evidence="1">
    <location>
        <begin position="1"/>
        <end position="30"/>
    </location>
</feature>
<dbReference type="AlphaFoldDB" id="A0A0M0K3U7"/>
<proteinExistence type="predicted"/>
<name>A0A0M0K3U7_9EUKA</name>
<dbReference type="EMBL" id="JWZX01001508">
    <property type="protein sequence ID" value="KOO33485.1"/>
    <property type="molecule type" value="Genomic_DNA"/>
</dbReference>
<evidence type="ECO:0000313" key="2">
    <source>
        <dbReference type="EMBL" id="KOO33485.1"/>
    </source>
</evidence>
<evidence type="ECO:0000313" key="3">
    <source>
        <dbReference type="Proteomes" id="UP000037460"/>
    </source>
</evidence>
<protein>
    <submittedName>
        <fullName evidence="2">Uncharacterized protein</fullName>
    </submittedName>
</protein>
<accession>A0A0M0K3U7</accession>
<dbReference type="Proteomes" id="UP000037460">
    <property type="component" value="Unassembled WGS sequence"/>
</dbReference>
<sequence>MKRGIGARASAAAAGCARTHSPPSFTRSRRRARWLSLSPAPATLRVSLGAARACRAAASARGFHSVRRLRAYALSAELNTIASARTLAERIACTSCSVRVAWHPSQHAAIAEQVRRPSGVHV</sequence>
<gene>
    <name evidence="2" type="ORF">Ctob_015622</name>
</gene>
<evidence type="ECO:0000256" key="1">
    <source>
        <dbReference type="SAM" id="MobiDB-lite"/>
    </source>
</evidence>
<comment type="caution">
    <text evidence="2">The sequence shown here is derived from an EMBL/GenBank/DDBJ whole genome shotgun (WGS) entry which is preliminary data.</text>
</comment>
<feature type="compositionally biased region" description="Low complexity" evidence="1">
    <location>
        <begin position="1"/>
        <end position="26"/>
    </location>
</feature>
<organism evidence="2 3">
    <name type="scientific">Chrysochromulina tobinii</name>
    <dbReference type="NCBI Taxonomy" id="1460289"/>
    <lineage>
        <taxon>Eukaryota</taxon>
        <taxon>Haptista</taxon>
        <taxon>Haptophyta</taxon>
        <taxon>Prymnesiophyceae</taxon>
        <taxon>Prymnesiales</taxon>
        <taxon>Chrysochromulinaceae</taxon>
        <taxon>Chrysochromulina</taxon>
    </lineage>
</organism>